<proteinExistence type="predicted"/>
<sequence length="199" mass="21966">MRRGPFECGAVSWHEVEAEGRALYRGRRTSDSHSSVALWTGPDWQLPHASGGPQQVGVALNFPRRPAGTPGLQQKNALGGGHWRRYEDEPLGGAGIRQRRRLAANARERKRMLVLNVAFDRLRSVVPAVRSERKLSKAETLQMAKIYISMLSDLLLKIEDTRPGLQSGSPPRPENAADSPSAACPRKSPERRSLVETTA</sequence>
<keyword evidence="2" id="KW-0804">Transcription</keyword>
<dbReference type="GO" id="GO:0007423">
    <property type="term" value="P:sensory organ development"/>
    <property type="evidence" value="ECO:0007669"/>
    <property type="project" value="TreeGrafter"/>
</dbReference>
<dbReference type="GeneTree" id="ENSGT00940000160064"/>
<dbReference type="GO" id="GO:0005634">
    <property type="term" value="C:nucleus"/>
    <property type="evidence" value="ECO:0007669"/>
    <property type="project" value="TreeGrafter"/>
</dbReference>
<dbReference type="GO" id="GO:0061564">
    <property type="term" value="P:axon development"/>
    <property type="evidence" value="ECO:0007669"/>
    <property type="project" value="TreeGrafter"/>
</dbReference>
<reference evidence="5" key="1">
    <citation type="submission" date="2025-08" db="UniProtKB">
        <authorList>
            <consortium name="Ensembl"/>
        </authorList>
    </citation>
    <scope>IDENTIFICATION</scope>
</reference>
<name>A0A8D0BM52_SALMN</name>
<organism evidence="5 6">
    <name type="scientific">Salvator merianae</name>
    <name type="common">Argentine black and white tegu</name>
    <name type="synonym">Tupinambis merianae</name>
    <dbReference type="NCBI Taxonomy" id="96440"/>
    <lineage>
        <taxon>Eukaryota</taxon>
        <taxon>Metazoa</taxon>
        <taxon>Chordata</taxon>
        <taxon>Craniata</taxon>
        <taxon>Vertebrata</taxon>
        <taxon>Euteleostomi</taxon>
        <taxon>Lepidosauria</taxon>
        <taxon>Squamata</taxon>
        <taxon>Bifurcata</taxon>
        <taxon>Unidentata</taxon>
        <taxon>Episquamata</taxon>
        <taxon>Laterata</taxon>
        <taxon>Teiioidea</taxon>
        <taxon>Teiidae</taxon>
        <taxon>Salvator</taxon>
    </lineage>
</organism>
<dbReference type="AlphaFoldDB" id="A0A8D0BM52"/>
<dbReference type="Ensembl" id="ENSSMRT00000010856.1">
    <property type="protein sequence ID" value="ENSSMRP00000009312.1"/>
    <property type="gene ID" value="ENSSMRG00000007442.1"/>
</dbReference>
<feature type="region of interest" description="Disordered" evidence="3">
    <location>
        <begin position="161"/>
        <end position="199"/>
    </location>
</feature>
<dbReference type="SUPFAM" id="SSF47459">
    <property type="entry name" value="HLH, helix-loop-helix DNA-binding domain"/>
    <property type="match status" value="1"/>
</dbReference>
<dbReference type="GO" id="GO:0045944">
    <property type="term" value="P:positive regulation of transcription by RNA polymerase II"/>
    <property type="evidence" value="ECO:0007669"/>
    <property type="project" value="TreeGrafter"/>
</dbReference>
<evidence type="ECO:0000313" key="5">
    <source>
        <dbReference type="Ensembl" id="ENSSMRP00000009312.1"/>
    </source>
</evidence>
<dbReference type="InterPro" id="IPR050359">
    <property type="entry name" value="bHLH_transcription_factors"/>
</dbReference>
<dbReference type="InterPro" id="IPR011598">
    <property type="entry name" value="bHLH_dom"/>
</dbReference>
<evidence type="ECO:0000256" key="2">
    <source>
        <dbReference type="ARBA" id="ARBA00023163"/>
    </source>
</evidence>
<dbReference type="Pfam" id="PF00010">
    <property type="entry name" value="HLH"/>
    <property type="match status" value="1"/>
</dbReference>
<reference evidence="5" key="2">
    <citation type="submission" date="2025-09" db="UniProtKB">
        <authorList>
            <consortium name="Ensembl"/>
        </authorList>
    </citation>
    <scope>IDENTIFICATION</scope>
</reference>
<evidence type="ECO:0000313" key="6">
    <source>
        <dbReference type="Proteomes" id="UP000694421"/>
    </source>
</evidence>
<dbReference type="InterPro" id="IPR036638">
    <property type="entry name" value="HLH_DNA-bd_sf"/>
</dbReference>
<dbReference type="Gene3D" id="4.10.280.10">
    <property type="entry name" value="Helix-loop-helix DNA-binding domain"/>
    <property type="match status" value="1"/>
</dbReference>
<feature type="domain" description="BHLH" evidence="4">
    <location>
        <begin position="99"/>
        <end position="151"/>
    </location>
</feature>
<accession>A0A8D0BM52</accession>
<dbReference type="PROSITE" id="PS50888">
    <property type="entry name" value="BHLH"/>
    <property type="match status" value="1"/>
</dbReference>
<dbReference type="GO" id="GO:0046983">
    <property type="term" value="F:protein dimerization activity"/>
    <property type="evidence" value="ECO:0007669"/>
    <property type="project" value="InterPro"/>
</dbReference>
<evidence type="ECO:0000259" key="4">
    <source>
        <dbReference type="PROSITE" id="PS50888"/>
    </source>
</evidence>
<dbReference type="SMART" id="SM00353">
    <property type="entry name" value="HLH"/>
    <property type="match status" value="1"/>
</dbReference>
<dbReference type="Proteomes" id="UP000694421">
    <property type="component" value="Unplaced"/>
</dbReference>
<dbReference type="CDD" id="cd11430">
    <property type="entry name" value="bHLH_TS_ATOH1_like"/>
    <property type="match status" value="1"/>
</dbReference>
<feature type="compositionally biased region" description="Basic and acidic residues" evidence="3">
    <location>
        <begin position="187"/>
        <end position="199"/>
    </location>
</feature>
<dbReference type="GO" id="GO:0070888">
    <property type="term" value="F:E-box binding"/>
    <property type="evidence" value="ECO:0007669"/>
    <property type="project" value="TreeGrafter"/>
</dbReference>
<evidence type="ECO:0000256" key="3">
    <source>
        <dbReference type="SAM" id="MobiDB-lite"/>
    </source>
</evidence>
<keyword evidence="1" id="KW-0805">Transcription regulation</keyword>
<dbReference type="PANTHER" id="PTHR19290">
    <property type="entry name" value="BASIC HELIX-LOOP-HELIX PROTEIN NEUROGENIN-RELATED"/>
    <property type="match status" value="1"/>
</dbReference>
<keyword evidence="6" id="KW-1185">Reference proteome</keyword>
<protein>
    <recommendedName>
        <fullName evidence="4">BHLH domain-containing protein</fullName>
    </recommendedName>
</protein>
<evidence type="ECO:0000256" key="1">
    <source>
        <dbReference type="ARBA" id="ARBA00023015"/>
    </source>
</evidence>
<dbReference type="GO" id="GO:0000981">
    <property type="term" value="F:DNA-binding transcription factor activity, RNA polymerase II-specific"/>
    <property type="evidence" value="ECO:0007669"/>
    <property type="project" value="TreeGrafter"/>
</dbReference>
<dbReference type="PANTHER" id="PTHR19290:SF82">
    <property type="entry name" value="TRANSCRIPTION FACTOR ATOH1"/>
    <property type="match status" value="1"/>
</dbReference>